<dbReference type="RefSeq" id="WP_021819973.1">
    <property type="nucleotide sequence ID" value="NZ_AVBC01000039.1"/>
</dbReference>
<name>W1N4S3_9GAMM</name>
<keyword evidence="1" id="KW-0378">Hydrolase</keyword>
<dbReference type="PANTHER" id="PTHR43736">
    <property type="entry name" value="ADP-RIBOSE PYROPHOSPHATASE"/>
    <property type="match status" value="1"/>
</dbReference>
<organism evidence="3 4">
    <name type="scientific">Halomonas huangheensis</name>
    <dbReference type="NCBI Taxonomy" id="1178482"/>
    <lineage>
        <taxon>Bacteria</taxon>
        <taxon>Pseudomonadati</taxon>
        <taxon>Pseudomonadota</taxon>
        <taxon>Gammaproteobacteria</taxon>
        <taxon>Oceanospirillales</taxon>
        <taxon>Halomonadaceae</taxon>
        <taxon>Halomonas</taxon>
    </lineage>
</organism>
<dbReference type="InterPro" id="IPR020476">
    <property type="entry name" value="Nudix_hydrolase"/>
</dbReference>
<accession>W1N4S3</accession>
<dbReference type="Gene3D" id="3.90.79.10">
    <property type="entry name" value="Nucleoside Triphosphate Pyrophosphohydrolase"/>
    <property type="match status" value="1"/>
</dbReference>
<dbReference type="EMBL" id="AVBC01000039">
    <property type="protein sequence ID" value="ERL49925.1"/>
    <property type="molecule type" value="Genomic_DNA"/>
</dbReference>
<dbReference type="STRING" id="1178482.AR456_03540"/>
<dbReference type="Pfam" id="PF00293">
    <property type="entry name" value="NUDIX"/>
    <property type="match status" value="1"/>
</dbReference>
<proteinExistence type="predicted"/>
<dbReference type="InterPro" id="IPR000086">
    <property type="entry name" value="NUDIX_hydrolase_dom"/>
</dbReference>
<dbReference type="PROSITE" id="PS51462">
    <property type="entry name" value="NUDIX"/>
    <property type="match status" value="1"/>
</dbReference>
<evidence type="ECO:0000259" key="2">
    <source>
        <dbReference type="PROSITE" id="PS51462"/>
    </source>
</evidence>
<reference evidence="3 4" key="1">
    <citation type="submission" date="2013-08" db="EMBL/GenBank/DDBJ databases">
        <title>draft genome of Halomonas huanghegensis, strain BJGMM-B45T.</title>
        <authorList>
            <person name="Miao C."/>
            <person name="Wan Y."/>
            <person name="Jin W."/>
        </authorList>
    </citation>
    <scope>NUCLEOTIDE SEQUENCE [LARGE SCALE GENOMIC DNA]</scope>
    <source>
        <strain evidence="3 4">BJGMM-B45</strain>
    </source>
</reference>
<dbReference type="PANTHER" id="PTHR43736:SF1">
    <property type="entry name" value="DIHYDRONEOPTERIN TRIPHOSPHATE DIPHOSPHATASE"/>
    <property type="match status" value="1"/>
</dbReference>
<dbReference type="PATRIC" id="fig|1178482.3.peg.3017"/>
<feature type="domain" description="Nudix hydrolase" evidence="2">
    <location>
        <begin position="1"/>
        <end position="128"/>
    </location>
</feature>
<gene>
    <name evidence="3" type="ORF">BJB45_02030</name>
</gene>
<dbReference type="GO" id="GO:0016787">
    <property type="term" value="F:hydrolase activity"/>
    <property type="evidence" value="ECO:0007669"/>
    <property type="project" value="UniProtKB-KW"/>
</dbReference>
<dbReference type="PRINTS" id="PR00502">
    <property type="entry name" value="NUDIXFAMILY"/>
</dbReference>
<dbReference type="SUPFAM" id="SSF55811">
    <property type="entry name" value="Nudix"/>
    <property type="match status" value="1"/>
</dbReference>
<keyword evidence="4" id="KW-1185">Reference proteome</keyword>
<dbReference type="AlphaFoldDB" id="W1N4S3"/>
<dbReference type="eggNOG" id="COG1051">
    <property type="taxonomic scope" value="Bacteria"/>
</dbReference>
<evidence type="ECO:0000256" key="1">
    <source>
        <dbReference type="ARBA" id="ARBA00022801"/>
    </source>
</evidence>
<sequence length="128" mass="14334">MFPVSIKGVLLLPSSEVVLALNDRDEWELPGGRIEVGEGSELCLAREFREELSVDVEVSAIIDTYLFEVIPARYVFIATYGCHLMGHFKPLVSHEHQRIATFPVDELPTNLPAGYAKSIQAWRSMSSE</sequence>
<protein>
    <recommendedName>
        <fullName evidence="2">Nudix hydrolase domain-containing protein</fullName>
    </recommendedName>
</protein>
<dbReference type="OrthoDB" id="9791228at2"/>
<dbReference type="InterPro" id="IPR015797">
    <property type="entry name" value="NUDIX_hydrolase-like_dom_sf"/>
</dbReference>
<evidence type="ECO:0000313" key="3">
    <source>
        <dbReference type="EMBL" id="ERL49925.1"/>
    </source>
</evidence>
<evidence type="ECO:0000313" key="4">
    <source>
        <dbReference type="Proteomes" id="UP000019113"/>
    </source>
</evidence>
<dbReference type="KEGG" id="hhu:AR456_03540"/>
<dbReference type="Proteomes" id="UP000019113">
    <property type="component" value="Unassembled WGS sequence"/>
</dbReference>
<comment type="caution">
    <text evidence="3">The sequence shown here is derived from an EMBL/GenBank/DDBJ whole genome shotgun (WGS) entry which is preliminary data.</text>
</comment>